<name>A0A2X3KGK9_CLOPF</name>
<organism evidence="1 2">
    <name type="scientific">Clostridium perfringens</name>
    <dbReference type="NCBI Taxonomy" id="1502"/>
    <lineage>
        <taxon>Bacteria</taxon>
        <taxon>Bacillati</taxon>
        <taxon>Bacillota</taxon>
        <taxon>Clostridia</taxon>
        <taxon>Eubacteriales</taxon>
        <taxon>Clostridiaceae</taxon>
        <taxon>Clostridium</taxon>
    </lineage>
</organism>
<dbReference type="EMBL" id="UAWO01000006">
    <property type="protein sequence ID" value="SQC85389.1"/>
    <property type="molecule type" value="Genomic_DNA"/>
</dbReference>
<accession>A0A2X3KGK9</accession>
<evidence type="ECO:0000313" key="1">
    <source>
        <dbReference type="EMBL" id="SQC85389.1"/>
    </source>
</evidence>
<evidence type="ECO:0000313" key="2">
    <source>
        <dbReference type="Proteomes" id="UP000250234"/>
    </source>
</evidence>
<proteinExistence type="predicted"/>
<reference evidence="1 2" key="1">
    <citation type="submission" date="2018-06" db="EMBL/GenBank/DDBJ databases">
        <authorList>
            <consortium name="Pathogen Informatics"/>
            <person name="Doyle S."/>
        </authorList>
    </citation>
    <scope>NUCLEOTIDE SEQUENCE [LARGE SCALE GENOMIC DNA]</scope>
    <source>
        <strain evidence="1 2">NCTC8081</strain>
    </source>
</reference>
<dbReference type="RefSeq" id="WP_111946546.1">
    <property type="nucleotide sequence ID" value="NZ_CATNYA010000031.1"/>
</dbReference>
<protein>
    <submittedName>
        <fullName evidence="1">Uncharacterized protein</fullName>
    </submittedName>
</protein>
<sequence>MYFNSKTQEFDNGVEIMATYRNRVTFSCTVSDSEIEANGKGKKIVPKGSLLDKSGTIKNDATVVGILAEDVDVTNGPQPGALIVEGYVLKDRLPVAPEEVAIGALKKITFK</sequence>
<dbReference type="Proteomes" id="UP000250234">
    <property type="component" value="Unassembled WGS sequence"/>
</dbReference>
<dbReference type="AlphaFoldDB" id="A0A2X3KGK9"/>
<gene>
    <name evidence="1" type="ORF">NCTC8081_03182</name>
</gene>